<gene>
    <name evidence="3" type="ORF">EDS130_LOCUS37777</name>
    <name evidence="2" type="ORF">XAT740_LOCUS31077</name>
</gene>
<evidence type="ECO:0000313" key="5">
    <source>
        <dbReference type="Proteomes" id="UP000663852"/>
    </source>
</evidence>
<dbReference type="GO" id="GO:0044774">
    <property type="term" value="P:mitotic DNA integrity checkpoint signaling"/>
    <property type="evidence" value="ECO:0007669"/>
    <property type="project" value="TreeGrafter"/>
</dbReference>
<dbReference type="InterPro" id="IPR041426">
    <property type="entry name" value="Mos1_HTH"/>
</dbReference>
<dbReference type="GO" id="GO:0044547">
    <property type="term" value="F:DNA topoisomerase binding"/>
    <property type="evidence" value="ECO:0007669"/>
    <property type="project" value="TreeGrafter"/>
</dbReference>
<evidence type="ECO:0000313" key="3">
    <source>
        <dbReference type="EMBL" id="CAF1424824.1"/>
    </source>
</evidence>
<dbReference type="GO" id="GO:0003690">
    <property type="term" value="F:double-stranded DNA binding"/>
    <property type="evidence" value="ECO:0007669"/>
    <property type="project" value="TreeGrafter"/>
</dbReference>
<dbReference type="AlphaFoldDB" id="A0A815MQW9"/>
<keyword evidence="4" id="KW-1185">Reference proteome</keyword>
<comment type="caution">
    <text evidence="3">The sequence shown here is derived from an EMBL/GenBank/DDBJ whole genome shotgun (WGS) entry which is preliminary data.</text>
</comment>
<dbReference type="GO" id="GO:0035861">
    <property type="term" value="C:site of double-strand break"/>
    <property type="evidence" value="ECO:0007669"/>
    <property type="project" value="TreeGrafter"/>
</dbReference>
<dbReference type="PANTHER" id="PTHR46060:SF2">
    <property type="entry name" value="HISTONE-LYSINE N-METHYLTRANSFERASE SETMAR"/>
    <property type="match status" value="1"/>
</dbReference>
<reference evidence="3" key="1">
    <citation type="submission" date="2021-02" db="EMBL/GenBank/DDBJ databases">
        <authorList>
            <person name="Nowell W R."/>
        </authorList>
    </citation>
    <scope>NUCLEOTIDE SEQUENCE</scope>
</reference>
<dbReference type="Pfam" id="PF17906">
    <property type="entry name" value="HTH_48"/>
    <property type="match status" value="1"/>
</dbReference>
<dbReference type="GO" id="GO:0000729">
    <property type="term" value="P:DNA double-strand break processing"/>
    <property type="evidence" value="ECO:0007669"/>
    <property type="project" value="TreeGrafter"/>
</dbReference>
<accession>A0A815MQW9</accession>
<dbReference type="GO" id="GO:0015074">
    <property type="term" value="P:DNA integration"/>
    <property type="evidence" value="ECO:0007669"/>
    <property type="project" value="TreeGrafter"/>
</dbReference>
<name>A0A815MQW9_ADIRI</name>
<dbReference type="GO" id="GO:0005634">
    <property type="term" value="C:nucleus"/>
    <property type="evidence" value="ECO:0007669"/>
    <property type="project" value="TreeGrafter"/>
</dbReference>
<dbReference type="EMBL" id="CAJNOR010002806">
    <property type="protein sequence ID" value="CAF1343336.1"/>
    <property type="molecule type" value="Genomic_DNA"/>
</dbReference>
<evidence type="ECO:0000313" key="2">
    <source>
        <dbReference type="EMBL" id="CAF1343336.1"/>
    </source>
</evidence>
<dbReference type="Gene3D" id="1.10.10.1450">
    <property type="match status" value="1"/>
</dbReference>
<proteinExistence type="predicted"/>
<dbReference type="Proteomes" id="UP000663828">
    <property type="component" value="Unassembled WGS sequence"/>
</dbReference>
<protein>
    <recommendedName>
        <fullName evidence="1">Mos1 transposase HTH domain-containing protein</fullName>
    </recommendedName>
</protein>
<dbReference type="GO" id="GO:0003697">
    <property type="term" value="F:single-stranded DNA binding"/>
    <property type="evidence" value="ECO:0007669"/>
    <property type="project" value="TreeGrafter"/>
</dbReference>
<feature type="domain" description="Mos1 transposase HTH" evidence="1">
    <location>
        <begin position="17"/>
        <end position="52"/>
    </location>
</feature>
<dbReference type="EMBL" id="CAJNOJ010000379">
    <property type="protein sequence ID" value="CAF1424824.1"/>
    <property type="molecule type" value="Genomic_DNA"/>
</dbReference>
<evidence type="ECO:0000259" key="1">
    <source>
        <dbReference type="Pfam" id="PF17906"/>
    </source>
</evidence>
<dbReference type="GO" id="GO:0046975">
    <property type="term" value="F:histone H3K36 methyltransferase activity"/>
    <property type="evidence" value="ECO:0007669"/>
    <property type="project" value="TreeGrafter"/>
</dbReference>
<dbReference type="GO" id="GO:0006303">
    <property type="term" value="P:double-strand break repair via nonhomologous end joining"/>
    <property type="evidence" value="ECO:0007669"/>
    <property type="project" value="TreeGrafter"/>
</dbReference>
<dbReference type="GO" id="GO:0042800">
    <property type="term" value="F:histone H3K4 methyltransferase activity"/>
    <property type="evidence" value="ECO:0007669"/>
    <property type="project" value="TreeGrafter"/>
</dbReference>
<dbReference type="InterPro" id="IPR052709">
    <property type="entry name" value="Transposase-MT_Hybrid"/>
</dbReference>
<dbReference type="OrthoDB" id="616263at2759"/>
<dbReference type="GO" id="GO:0000793">
    <property type="term" value="C:condensed chromosome"/>
    <property type="evidence" value="ECO:0007669"/>
    <property type="project" value="TreeGrafter"/>
</dbReference>
<dbReference type="Proteomes" id="UP000663852">
    <property type="component" value="Unassembled WGS sequence"/>
</dbReference>
<dbReference type="PANTHER" id="PTHR46060">
    <property type="entry name" value="MARINER MOS1 TRANSPOSASE-LIKE PROTEIN"/>
    <property type="match status" value="1"/>
</dbReference>
<organism evidence="3 5">
    <name type="scientific">Adineta ricciae</name>
    <name type="common">Rotifer</name>
    <dbReference type="NCBI Taxonomy" id="249248"/>
    <lineage>
        <taxon>Eukaryota</taxon>
        <taxon>Metazoa</taxon>
        <taxon>Spiralia</taxon>
        <taxon>Gnathifera</taxon>
        <taxon>Rotifera</taxon>
        <taxon>Eurotatoria</taxon>
        <taxon>Bdelloidea</taxon>
        <taxon>Adinetida</taxon>
        <taxon>Adinetidae</taxon>
        <taxon>Adineta</taxon>
    </lineage>
</organism>
<sequence>MYFNYFRIDKNNPKILRHKATEAANNICSTMDLGVLTIRTAQHWFDRFRNENYELDDQSRCGRPIEVDIDLLKQQIEQDPRLTTRVLAALLGCSHITVEKQLADLGKNWKYGVWI</sequence>
<evidence type="ECO:0000313" key="4">
    <source>
        <dbReference type="Proteomes" id="UP000663828"/>
    </source>
</evidence>
<dbReference type="GO" id="GO:0000014">
    <property type="term" value="F:single-stranded DNA endodeoxyribonuclease activity"/>
    <property type="evidence" value="ECO:0007669"/>
    <property type="project" value="TreeGrafter"/>
</dbReference>
<dbReference type="GO" id="GO:0031297">
    <property type="term" value="P:replication fork processing"/>
    <property type="evidence" value="ECO:0007669"/>
    <property type="project" value="TreeGrafter"/>
</dbReference>